<reference evidence="10" key="1">
    <citation type="submission" date="2023-08" db="EMBL/GenBank/DDBJ databases">
        <title>Rhodospirillaceae gen. nov., a novel taxon isolated from the Yangtze River Yuezi River estuary sludge.</title>
        <authorList>
            <person name="Ruan L."/>
        </authorList>
    </citation>
    <scope>NUCLEOTIDE SEQUENCE [LARGE SCALE GENOMIC DNA]</scope>
    <source>
        <strain evidence="10">R-7</strain>
    </source>
</reference>
<protein>
    <recommendedName>
        <fullName evidence="1">ribose-phosphate diphosphokinase</fullName>
        <ecNumber evidence="1">2.7.6.1</ecNumber>
    </recommendedName>
</protein>
<evidence type="ECO:0000256" key="4">
    <source>
        <dbReference type="ARBA" id="ARBA00022741"/>
    </source>
</evidence>
<keyword evidence="2 9" id="KW-0808">Transferase</keyword>
<dbReference type="SUPFAM" id="SSF53271">
    <property type="entry name" value="PRTase-like"/>
    <property type="match status" value="2"/>
</dbReference>
<evidence type="ECO:0000256" key="2">
    <source>
        <dbReference type="ARBA" id="ARBA00022679"/>
    </source>
</evidence>
<keyword evidence="3" id="KW-0545">Nucleotide biosynthesis</keyword>
<keyword evidence="10" id="KW-1185">Reference proteome</keyword>
<dbReference type="InterPro" id="IPR005946">
    <property type="entry name" value="Rib-P_diPkinase"/>
</dbReference>
<evidence type="ECO:0000256" key="1">
    <source>
        <dbReference type="ARBA" id="ARBA00013247"/>
    </source>
</evidence>
<gene>
    <name evidence="9" type="ORF">Q8A70_04685</name>
</gene>
<dbReference type="Gene3D" id="3.40.50.2020">
    <property type="match status" value="2"/>
</dbReference>
<evidence type="ECO:0000313" key="10">
    <source>
        <dbReference type="Proteomes" id="UP001230156"/>
    </source>
</evidence>
<dbReference type="SMART" id="SM01400">
    <property type="entry name" value="Pribosyltran_N"/>
    <property type="match status" value="1"/>
</dbReference>
<dbReference type="Pfam" id="PF13793">
    <property type="entry name" value="Pribosyltran_N"/>
    <property type="match status" value="1"/>
</dbReference>
<feature type="domain" description="Ribose-phosphate pyrophosphokinase N-terminal" evidence="8">
    <location>
        <begin position="32"/>
        <end position="151"/>
    </location>
</feature>
<dbReference type="Proteomes" id="UP001230156">
    <property type="component" value="Unassembled WGS sequence"/>
</dbReference>
<name>A0ABU0YID4_9PROT</name>
<evidence type="ECO:0000256" key="3">
    <source>
        <dbReference type="ARBA" id="ARBA00022727"/>
    </source>
</evidence>
<keyword evidence="6" id="KW-0067">ATP-binding</keyword>
<accession>A0ABU0YID4</accession>
<dbReference type="PANTHER" id="PTHR10210:SF32">
    <property type="entry name" value="RIBOSE-PHOSPHATE PYROPHOSPHOKINASE 2"/>
    <property type="match status" value="1"/>
</dbReference>
<evidence type="ECO:0000256" key="7">
    <source>
        <dbReference type="ARBA" id="ARBA00049535"/>
    </source>
</evidence>
<dbReference type="Pfam" id="PF14572">
    <property type="entry name" value="Pribosyl_synth"/>
    <property type="match status" value="1"/>
</dbReference>
<dbReference type="InterPro" id="IPR029057">
    <property type="entry name" value="PRTase-like"/>
</dbReference>
<dbReference type="EC" id="2.7.6.1" evidence="1"/>
<dbReference type="RefSeq" id="WP_379954359.1">
    <property type="nucleotide sequence ID" value="NZ_JAUYVI010000002.1"/>
</dbReference>
<comment type="caution">
    <text evidence="9">The sequence shown here is derived from an EMBL/GenBank/DDBJ whole genome shotgun (WGS) entry which is preliminary data.</text>
</comment>
<keyword evidence="4" id="KW-0547">Nucleotide-binding</keyword>
<dbReference type="CDD" id="cd06223">
    <property type="entry name" value="PRTases_typeI"/>
    <property type="match status" value="1"/>
</dbReference>
<dbReference type="PANTHER" id="PTHR10210">
    <property type="entry name" value="RIBOSE-PHOSPHATE DIPHOSPHOKINASE FAMILY MEMBER"/>
    <property type="match status" value="1"/>
</dbReference>
<evidence type="ECO:0000256" key="5">
    <source>
        <dbReference type="ARBA" id="ARBA00022777"/>
    </source>
</evidence>
<proteinExistence type="predicted"/>
<evidence type="ECO:0000259" key="8">
    <source>
        <dbReference type="Pfam" id="PF13793"/>
    </source>
</evidence>
<dbReference type="EMBL" id="JAUYVI010000002">
    <property type="protein sequence ID" value="MDQ7246945.1"/>
    <property type="molecule type" value="Genomic_DNA"/>
</dbReference>
<evidence type="ECO:0000256" key="6">
    <source>
        <dbReference type="ARBA" id="ARBA00022840"/>
    </source>
</evidence>
<evidence type="ECO:0000313" key="9">
    <source>
        <dbReference type="EMBL" id="MDQ7246945.1"/>
    </source>
</evidence>
<dbReference type="GO" id="GO:0004749">
    <property type="term" value="F:ribose phosphate diphosphokinase activity"/>
    <property type="evidence" value="ECO:0007669"/>
    <property type="project" value="UniProtKB-EC"/>
</dbReference>
<dbReference type="InterPro" id="IPR000836">
    <property type="entry name" value="PRTase_dom"/>
</dbReference>
<dbReference type="InterPro" id="IPR029099">
    <property type="entry name" value="Pribosyltran_N"/>
</dbReference>
<organism evidence="9 10">
    <name type="scientific">Dongia sedimenti</name>
    <dbReference type="NCBI Taxonomy" id="3064282"/>
    <lineage>
        <taxon>Bacteria</taxon>
        <taxon>Pseudomonadati</taxon>
        <taxon>Pseudomonadota</taxon>
        <taxon>Alphaproteobacteria</taxon>
        <taxon>Rhodospirillales</taxon>
        <taxon>Dongiaceae</taxon>
        <taxon>Dongia</taxon>
    </lineage>
</organism>
<sequence>MIQVKADFDPRRPTERRLSHTGFAMALDRPIGIFALGASADYGRRVADRLHLPLEPVEERDFEDGEHKSRPMVDVRGRHAVVIHALYGDDQQSVNDKLCRLLFFIGTLKEAGAARVTAVTPYLCYARKDRQTKPRDPVTTKYVARLFEAAGADCVVTLDVHNLAAFQNAFRCEAVHLEALPLFVNHFASRLGGESVTVVSPDIGGTKRAEEFRRALAARIDREPLAAFMEKRRSSGTVSGDTLVGDVRGKTVVILDDMISSGTTLHRAAMACRKAGAVQVHAAATHGLFVGNWHETLGDPAIDSVTISDTIPPLRAMESPISRKLTVIDATGLVADYCAASVSR</sequence>
<comment type="catalytic activity">
    <reaction evidence="7">
        <text>D-ribose 5-phosphate + ATP = 5-phospho-alpha-D-ribose 1-diphosphate + AMP + H(+)</text>
        <dbReference type="Rhea" id="RHEA:15609"/>
        <dbReference type="ChEBI" id="CHEBI:15378"/>
        <dbReference type="ChEBI" id="CHEBI:30616"/>
        <dbReference type="ChEBI" id="CHEBI:58017"/>
        <dbReference type="ChEBI" id="CHEBI:78346"/>
        <dbReference type="ChEBI" id="CHEBI:456215"/>
        <dbReference type="EC" id="2.7.6.1"/>
    </reaction>
</comment>
<dbReference type="NCBIfam" id="TIGR01251">
    <property type="entry name" value="ribP_PPkin"/>
    <property type="match status" value="1"/>
</dbReference>
<keyword evidence="5" id="KW-0418">Kinase</keyword>